<dbReference type="InterPro" id="IPR012768">
    <property type="entry name" value="Trehalose_TreZ"/>
</dbReference>
<keyword evidence="9 14" id="KW-0326">Glycosidase</keyword>
<evidence type="ECO:0000256" key="17">
    <source>
        <dbReference type="PIRSR" id="PIRSR006337-3"/>
    </source>
</evidence>
<evidence type="ECO:0000256" key="2">
    <source>
        <dbReference type="ARBA" id="ARBA00005199"/>
    </source>
</evidence>
<dbReference type="GO" id="GO:0005737">
    <property type="term" value="C:cytoplasm"/>
    <property type="evidence" value="ECO:0007669"/>
    <property type="project" value="UniProtKB-SubCell"/>
</dbReference>
<evidence type="ECO:0000256" key="6">
    <source>
        <dbReference type="ARBA" id="ARBA00022490"/>
    </source>
</evidence>
<evidence type="ECO:0000256" key="15">
    <source>
        <dbReference type="PIRSR" id="PIRSR006337-1"/>
    </source>
</evidence>
<evidence type="ECO:0000256" key="5">
    <source>
        <dbReference type="ARBA" id="ARBA00015938"/>
    </source>
</evidence>
<reference evidence="19 20" key="1">
    <citation type="journal article" date="2015" name="Genome Announc.">
        <title>Complete Genome Sequence of the Type Strain Corynebacterium testudinoris DSM 44614, Recovered from Necrotic Lesions in the Mouth of a Tortoise.</title>
        <authorList>
            <person name="Ruckert C."/>
            <person name="Kriete M."/>
            <person name="Jaenicke S."/>
            <person name="Winkler A."/>
            <person name="Tauch A."/>
        </authorList>
    </citation>
    <scope>NUCLEOTIDE SEQUENCE [LARGE SCALE GENOMIC DNA]</scope>
    <source>
        <strain evidence="19 20">DSM 44614</strain>
    </source>
</reference>
<dbReference type="InterPro" id="IPR044901">
    <property type="entry name" value="Trehalose_TreZ_E-set_sf"/>
</dbReference>
<dbReference type="PANTHER" id="PTHR43651:SF11">
    <property type="entry name" value="MALTO-OLIGOSYLTREHALOSE TREHALOHYDROLASE"/>
    <property type="match status" value="1"/>
</dbReference>
<evidence type="ECO:0000256" key="8">
    <source>
        <dbReference type="ARBA" id="ARBA00023277"/>
    </source>
</evidence>
<evidence type="ECO:0000256" key="3">
    <source>
        <dbReference type="ARBA" id="ARBA00008061"/>
    </source>
</evidence>
<evidence type="ECO:0000256" key="4">
    <source>
        <dbReference type="ARBA" id="ARBA00012268"/>
    </source>
</evidence>
<dbReference type="PIRSF" id="PIRSF006337">
    <property type="entry name" value="Trehalose_TreZ"/>
    <property type="match status" value="1"/>
</dbReference>
<sequence>MGAHVTWHVEAQTPSLERMTAYEPLSVWAPYAHDVRLHLGDGSVHPLHKRAGGWWVAEQIAEPGMRYGFSLFNGEDWSPVVPDPRTTSQPDGIHGLSEVTDPAFDWTSGEWTGRGLPGQVIYELHVGTFTPEGTFAGVIGKLDFLRELGVTAIELMPVQPFGGARNWGYDGVDLHAVHSAYGGPEGLKKLVDAAHNAGIGVILDVVYNHFGPDGNYNGMFGPYTAGGSTGWGEVVNISGPDSDEVRAFILDAVCQWFVDYRIDGLRLDAVHAYDDRGAYSLMEQIQAVADDATARTGVPRYVIAESDLNDPRLITSPEGGGYGLAAQWLDDVHHALHTLVSGEDHAYYEDYGSLAALEKTLREAYFFTGTMSHFRGRTHGRAINRATTPAHRFVTYTTTHDQVGNRAAGDRPSMNLSPRQQVLKAAIIFSSPFTPMLFMGEEFGARTPFAFFCSHTDEHLNHLTTEGRTREFSHAGWDHAMVPDPASPATFEASQLNWVLDGTQEEIHSAYRELLRLRSELGLARADLTQLIVETGSEENKWLAMGYEDVMLVANLSAEEVTVPFGGELIYSFTSPTVGRDATELGAWEFALIRR</sequence>
<proteinExistence type="inferred from homology"/>
<dbReference type="GO" id="GO:0033942">
    <property type="term" value="F:4-alpha-D-(1-&gt;4)-alpha-D-glucanotrehalose trehalohydrolase activity"/>
    <property type="evidence" value="ECO:0007669"/>
    <property type="project" value="UniProtKB-EC"/>
</dbReference>
<comment type="subcellular location">
    <subcellularLocation>
        <location evidence="1 15">Cytoplasm</location>
    </subcellularLocation>
</comment>
<evidence type="ECO:0000313" key="20">
    <source>
        <dbReference type="Proteomes" id="UP000035540"/>
    </source>
</evidence>
<dbReference type="KEGG" id="cted:CTEST_08800"/>
<evidence type="ECO:0000256" key="10">
    <source>
        <dbReference type="ARBA" id="ARBA00032057"/>
    </source>
</evidence>
<protein>
    <recommendedName>
        <fullName evidence="5 13">Malto-oligosyltrehalose trehalohydrolase</fullName>
        <shortName evidence="14">MTHase</shortName>
        <ecNumber evidence="4 13">3.2.1.141</ecNumber>
    </recommendedName>
    <alternativeName>
        <fullName evidence="11 14">4-alpha-D-((1-&gt;4)-alpha-D-glucano)trehalose trehalohydrolase</fullName>
    </alternativeName>
    <alternativeName>
        <fullName evidence="10 14">Maltooligosyl trehalose trehalohydrolase</fullName>
    </alternativeName>
</protein>
<dbReference type="Gene3D" id="1.10.10.760">
    <property type="entry name" value="E-set domains of sugar-utilizing enzymes"/>
    <property type="match status" value="1"/>
</dbReference>
<comment type="pathway">
    <text evidence="2 14">Glycan biosynthesis; trehalose biosynthesis.</text>
</comment>
<feature type="active site" description="Nucleophile" evidence="15">
    <location>
        <position position="268"/>
    </location>
</feature>
<feature type="binding site" evidence="16">
    <location>
        <begin position="266"/>
        <end position="271"/>
    </location>
    <ligand>
        <name>substrate</name>
    </ligand>
</feature>
<dbReference type="AlphaFoldDB" id="A0A0G3H8X7"/>
<dbReference type="CDD" id="cd11325">
    <property type="entry name" value="AmyAc_GTHase"/>
    <property type="match status" value="1"/>
</dbReference>
<dbReference type="NCBIfam" id="TIGR02402">
    <property type="entry name" value="trehalose_TreZ"/>
    <property type="match status" value="1"/>
</dbReference>
<dbReference type="EMBL" id="CP011545">
    <property type="protein sequence ID" value="AKK09190.1"/>
    <property type="molecule type" value="Genomic_DNA"/>
</dbReference>
<feature type="binding site" evidence="16">
    <location>
        <begin position="400"/>
        <end position="405"/>
    </location>
    <ligand>
        <name>substrate</name>
    </ligand>
</feature>
<keyword evidence="7 14" id="KW-0378">Hydrolase</keyword>
<dbReference type="PANTHER" id="PTHR43651">
    <property type="entry name" value="1,4-ALPHA-GLUCAN-BRANCHING ENZYME"/>
    <property type="match status" value="1"/>
</dbReference>
<dbReference type="UniPathway" id="UPA00299"/>
<comment type="catalytic activity">
    <reaction evidence="12 14">
        <text>hydrolysis of (1-&gt;4)-alpha-D-glucosidic linkage in 4-alpha-D-[(1-&gt;4)-alpha-D-glucanosyl]n trehalose to yield trehalose and (1-&gt;4)-alpha-D-glucan.</text>
        <dbReference type="EC" id="3.2.1.141"/>
    </reaction>
</comment>
<dbReference type="Pfam" id="PF11941">
    <property type="entry name" value="DUF3459"/>
    <property type="match status" value="1"/>
</dbReference>
<evidence type="ECO:0000256" key="13">
    <source>
        <dbReference type="NCBIfam" id="TIGR02402"/>
    </source>
</evidence>
<dbReference type="Gene3D" id="2.60.40.10">
    <property type="entry name" value="Immunoglobulins"/>
    <property type="match status" value="1"/>
</dbReference>
<dbReference type="STRING" id="136857.CTEST_08800"/>
<evidence type="ECO:0000256" key="7">
    <source>
        <dbReference type="ARBA" id="ARBA00022801"/>
    </source>
</evidence>
<feature type="binding site" evidence="16">
    <location>
        <begin position="330"/>
        <end position="334"/>
    </location>
    <ligand>
        <name>substrate</name>
    </ligand>
</feature>
<dbReference type="PATRIC" id="fig|136857.5.peg.1749"/>
<evidence type="ECO:0000256" key="14">
    <source>
        <dbReference type="PIRNR" id="PIRNR006337"/>
    </source>
</evidence>
<evidence type="ECO:0000259" key="18">
    <source>
        <dbReference type="SMART" id="SM00642"/>
    </source>
</evidence>
<keyword evidence="8" id="KW-0119">Carbohydrate metabolism</keyword>
<organism evidence="19 20">
    <name type="scientific">Corynebacterium testudinoris</name>
    <dbReference type="NCBI Taxonomy" id="136857"/>
    <lineage>
        <taxon>Bacteria</taxon>
        <taxon>Bacillati</taxon>
        <taxon>Actinomycetota</taxon>
        <taxon>Actinomycetes</taxon>
        <taxon>Mycobacteriales</taxon>
        <taxon>Corynebacteriaceae</taxon>
        <taxon>Corynebacterium</taxon>
    </lineage>
</organism>
<dbReference type="EC" id="3.2.1.141" evidence="4 13"/>
<dbReference type="InterPro" id="IPR006047">
    <property type="entry name" value="GH13_cat_dom"/>
</dbReference>
<accession>A0A0G3H8X7</accession>
<keyword evidence="20" id="KW-1185">Reference proteome</keyword>
<evidence type="ECO:0000256" key="1">
    <source>
        <dbReference type="ARBA" id="ARBA00004496"/>
    </source>
</evidence>
<dbReference type="GO" id="GO:0005992">
    <property type="term" value="P:trehalose biosynthetic process"/>
    <property type="evidence" value="ECO:0007669"/>
    <property type="project" value="UniProtKB-UniRule"/>
</dbReference>
<dbReference type="InterPro" id="IPR017853">
    <property type="entry name" value="GH"/>
</dbReference>
<dbReference type="CDD" id="cd02853">
    <property type="entry name" value="E_set_MTHase_like_N"/>
    <property type="match status" value="1"/>
</dbReference>
<evidence type="ECO:0000256" key="11">
    <source>
        <dbReference type="ARBA" id="ARBA00033284"/>
    </source>
</evidence>
<evidence type="ECO:0000313" key="19">
    <source>
        <dbReference type="EMBL" id="AKK09190.1"/>
    </source>
</evidence>
<dbReference type="InterPro" id="IPR013783">
    <property type="entry name" value="Ig-like_fold"/>
</dbReference>
<dbReference type="SMART" id="SM00642">
    <property type="entry name" value="Aamy"/>
    <property type="match status" value="1"/>
</dbReference>
<feature type="site" description="Transition state stabilizer" evidence="17">
    <location>
        <position position="401"/>
    </location>
</feature>
<dbReference type="Gene3D" id="3.20.20.80">
    <property type="entry name" value="Glycosidases"/>
    <property type="match status" value="1"/>
</dbReference>
<reference evidence="20" key="2">
    <citation type="submission" date="2015-05" db="EMBL/GenBank/DDBJ databases">
        <title>Complete genome sequence of Corynebacterium testudinoris DSM 44614, recovered from necrotic lesions in the mouth of a tortoise.</title>
        <authorList>
            <person name="Ruckert C."/>
            <person name="Albersmeier A."/>
            <person name="Winkler A."/>
            <person name="Tauch A."/>
        </authorList>
    </citation>
    <scope>NUCLEOTIDE SEQUENCE [LARGE SCALE GENOMIC DNA]</scope>
    <source>
        <strain evidence="20">DSM 44614</strain>
    </source>
</reference>
<dbReference type="InterPro" id="IPR022567">
    <property type="entry name" value="DUF3459"/>
</dbReference>
<dbReference type="SUPFAM" id="SSF81296">
    <property type="entry name" value="E set domains"/>
    <property type="match status" value="1"/>
</dbReference>
<dbReference type="SUPFAM" id="SSF51445">
    <property type="entry name" value="(Trans)glycosidases"/>
    <property type="match status" value="1"/>
</dbReference>
<gene>
    <name evidence="19" type="primary">treZ</name>
    <name evidence="19" type="ORF">CTEST_08800</name>
</gene>
<feature type="domain" description="Glycosyl hydrolase family 13 catalytic" evidence="18">
    <location>
        <begin position="119"/>
        <end position="470"/>
    </location>
</feature>
<evidence type="ECO:0000256" key="16">
    <source>
        <dbReference type="PIRSR" id="PIRSR006337-2"/>
    </source>
</evidence>
<dbReference type="InterPro" id="IPR014756">
    <property type="entry name" value="Ig_E-set"/>
</dbReference>
<evidence type="ECO:0000256" key="9">
    <source>
        <dbReference type="ARBA" id="ARBA00023295"/>
    </source>
</evidence>
<feature type="active site" description="Proton donor" evidence="15">
    <location>
        <position position="305"/>
    </location>
</feature>
<keyword evidence="6" id="KW-0963">Cytoplasm</keyword>
<comment type="similarity">
    <text evidence="3 14">Belongs to the glycosyl hydrolase 13 family.</text>
</comment>
<name>A0A0G3H8X7_9CORY</name>
<dbReference type="Pfam" id="PF00128">
    <property type="entry name" value="Alpha-amylase"/>
    <property type="match status" value="1"/>
</dbReference>
<dbReference type="Proteomes" id="UP000035540">
    <property type="component" value="Chromosome"/>
</dbReference>
<evidence type="ECO:0000256" key="12">
    <source>
        <dbReference type="ARBA" id="ARBA00034013"/>
    </source>
</evidence>